<keyword evidence="2 5" id="KW-0812">Transmembrane</keyword>
<gene>
    <name evidence="7" type="ORF">COT81_03190</name>
</gene>
<feature type="domain" description="O-antigen ligase-related" evidence="6">
    <location>
        <begin position="269"/>
        <end position="426"/>
    </location>
</feature>
<feature type="transmembrane region" description="Helical" evidence="5">
    <location>
        <begin position="473"/>
        <end position="491"/>
    </location>
</feature>
<accession>A0A2H0W0Y1</accession>
<feature type="transmembrane region" description="Helical" evidence="5">
    <location>
        <begin position="85"/>
        <end position="104"/>
    </location>
</feature>
<evidence type="ECO:0000259" key="6">
    <source>
        <dbReference type="Pfam" id="PF04932"/>
    </source>
</evidence>
<organism evidence="7 8">
    <name type="scientific">Candidatus Buchananbacteria bacterium CG10_big_fil_rev_8_21_14_0_10_42_9</name>
    <dbReference type="NCBI Taxonomy" id="1974526"/>
    <lineage>
        <taxon>Bacteria</taxon>
        <taxon>Candidatus Buchananiibacteriota</taxon>
    </lineage>
</organism>
<feature type="transmembrane region" description="Helical" evidence="5">
    <location>
        <begin position="312"/>
        <end position="333"/>
    </location>
</feature>
<feature type="transmembrane region" description="Helical" evidence="5">
    <location>
        <begin position="178"/>
        <end position="201"/>
    </location>
</feature>
<feature type="transmembrane region" description="Helical" evidence="5">
    <location>
        <begin position="449"/>
        <end position="467"/>
    </location>
</feature>
<keyword evidence="4 5" id="KW-0472">Membrane</keyword>
<protein>
    <recommendedName>
        <fullName evidence="6">O-antigen ligase-related domain-containing protein</fullName>
    </recommendedName>
</protein>
<keyword evidence="3 5" id="KW-1133">Transmembrane helix</keyword>
<feature type="transmembrane region" description="Helical" evidence="5">
    <location>
        <begin position="12"/>
        <end position="31"/>
    </location>
</feature>
<dbReference type="GO" id="GO:0016020">
    <property type="term" value="C:membrane"/>
    <property type="evidence" value="ECO:0007669"/>
    <property type="project" value="UniProtKB-SubCell"/>
</dbReference>
<feature type="transmembrane region" description="Helical" evidence="5">
    <location>
        <begin position="37"/>
        <end position="54"/>
    </location>
</feature>
<evidence type="ECO:0000313" key="8">
    <source>
        <dbReference type="Proteomes" id="UP000230935"/>
    </source>
</evidence>
<evidence type="ECO:0000256" key="2">
    <source>
        <dbReference type="ARBA" id="ARBA00022692"/>
    </source>
</evidence>
<name>A0A2H0W0Y1_9BACT</name>
<sequence length="498" mass="57510">MSQILYAKYFDFKPFKLALFYIAILELLSWLTWGNKWLHQFIFILILLVTFEVYKKSKINGLLIILAELFIGSFGRLYVYEFGSINIPIRYALFLIIILPFYWLNRKPIMSLRWVKIIQRNFFYLNYAVFLALVSLGIILGLLFNTSTVLQDANAWGYFALLPIFLVTVKVKHLPKIIAVLTASVTWLTFKTTVTTFLFSYNLAYLGSPFYRWIRDTRVGEITYISGTLYRVFIQSQIFSLITFFIFLALFLWLYQKSELEKFIRWLIFAIIATSFTVFLSQSRSFWVSGLATLAIFIVYYLFQEKLNLKKLFFVISFLIVLIFFNGSMIYVFTGTPPIQVIKARVENIGQEPGGSSRRNQLLPLINEIKKRPFFGHGFGKQITYESNDPRVRALTTNGQYTTYAFELAYLDVALKIGLLGLLAYLILLGYIGFKLFLISLADNTYRPIYIGLLFGLVALVSAHAFTPFLNHPLGIGYVLILSAIVSNSSLKWNPLTH</sequence>
<evidence type="ECO:0000256" key="1">
    <source>
        <dbReference type="ARBA" id="ARBA00004141"/>
    </source>
</evidence>
<comment type="caution">
    <text evidence="7">The sequence shown here is derived from an EMBL/GenBank/DDBJ whole genome shotgun (WGS) entry which is preliminary data.</text>
</comment>
<evidence type="ECO:0000256" key="4">
    <source>
        <dbReference type="ARBA" id="ARBA00023136"/>
    </source>
</evidence>
<feature type="transmembrane region" description="Helical" evidence="5">
    <location>
        <begin position="263"/>
        <end position="280"/>
    </location>
</feature>
<comment type="subcellular location">
    <subcellularLocation>
        <location evidence="1">Membrane</location>
        <topology evidence="1">Multi-pass membrane protein</topology>
    </subcellularLocation>
</comment>
<reference evidence="8" key="1">
    <citation type="submission" date="2017-09" db="EMBL/GenBank/DDBJ databases">
        <title>Depth-based differentiation of microbial function through sediment-hosted aquifers and enrichment of novel symbionts in the deep terrestrial subsurface.</title>
        <authorList>
            <person name="Probst A.J."/>
            <person name="Ladd B."/>
            <person name="Jarett J.K."/>
            <person name="Geller-Mcgrath D.E."/>
            <person name="Sieber C.M.K."/>
            <person name="Emerson J.B."/>
            <person name="Anantharaman K."/>
            <person name="Thomas B.C."/>
            <person name="Malmstrom R."/>
            <person name="Stieglmeier M."/>
            <person name="Klingl A."/>
            <person name="Woyke T."/>
            <person name="Ryan C.M."/>
            <person name="Banfield J.F."/>
        </authorList>
    </citation>
    <scope>NUCLEOTIDE SEQUENCE [LARGE SCALE GENOMIC DNA]</scope>
</reference>
<feature type="transmembrane region" description="Helical" evidence="5">
    <location>
        <begin position="124"/>
        <end position="143"/>
    </location>
</feature>
<evidence type="ECO:0000256" key="3">
    <source>
        <dbReference type="ARBA" id="ARBA00022989"/>
    </source>
</evidence>
<dbReference type="EMBL" id="PEZZ01000024">
    <property type="protein sequence ID" value="PIS05035.1"/>
    <property type="molecule type" value="Genomic_DNA"/>
</dbReference>
<dbReference type="PANTHER" id="PTHR37422">
    <property type="entry name" value="TEICHURONIC ACID BIOSYNTHESIS PROTEIN TUAE"/>
    <property type="match status" value="1"/>
</dbReference>
<feature type="transmembrane region" description="Helical" evidence="5">
    <location>
        <begin position="238"/>
        <end position="256"/>
    </location>
</feature>
<evidence type="ECO:0000256" key="5">
    <source>
        <dbReference type="SAM" id="Phobius"/>
    </source>
</evidence>
<proteinExistence type="predicted"/>
<dbReference type="PANTHER" id="PTHR37422:SF17">
    <property type="entry name" value="O-ANTIGEN LIGASE"/>
    <property type="match status" value="1"/>
</dbReference>
<feature type="transmembrane region" description="Helical" evidence="5">
    <location>
        <begin position="61"/>
        <end position="79"/>
    </location>
</feature>
<feature type="transmembrane region" description="Helical" evidence="5">
    <location>
        <begin position="286"/>
        <end position="303"/>
    </location>
</feature>
<feature type="transmembrane region" description="Helical" evidence="5">
    <location>
        <begin position="155"/>
        <end position="171"/>
    </location>
</feature>
<dbReference type="Proteomes" id="UP000230935">
    <property type="component" value="Unassembled WGS sequence"/>
</dbReference>
<dbReference type="InterPro" id="IPR007016">
    <property type="entry name" value="O-antigen_ligase-rel_domated"/>
</dbReference>
<feature type="transmembrane region" description="Helical" evidence="5">
    <location>
        <begin position="417"/>
        <end position="437"/>
    </location>
</feature>
<evidence type="ECO:0000313" key="7">
    <source>
        <dbReference type="EMBL" id="PIS05035.1"/>
    </source>
</evidence>
<dbReference type="Pfam" id="PF04932">
    <property type="entry name" value="Wzy_C"/>
    <property type="match status" value="1"/>
</dbReference>
<dbReference type="InterPro" id="IPR051533">
    <property type="entry name" value="WaaL-like"/>
</dbReference>
<dbReference type="AlphaFoldDB" id="A0A2H0W0Y1"/>